<keyword evidence="2" id="KW-1185">Reference proteome</keyword>
<organism evidence="1 2">
    <name type="scientific">Paenibacillus ferrarius</name>
    <dbReference type="NCBI Taxonomy" id="1469647"/>
    <lineage>
        <taxon>Bacteria</taxon>
        <taxon>Bacillati</taxon>
        <taxon>Bacillota</taxon>
        <taxon>Bacilli</taxon>
        <taxon>Bacillales</taxon>
        <taxon>Paenibacillaceae</taxon>
        <taxon>Paenibacillus</taxon>
    </lineage>
</organism>
<dbReference type="AlphaFoldDB" id="A0A1V4HQE7"/>
<evidence type="ECO:0000313" key="1">
    <source>
        <dbReference type="EMBL" id="OPH60689.1"/>
    </source>
</evidence>
<evidence type="ECO:0000313" key="2">
    <source>
        <dbReference type="Proteomes" id="UP000190626"/>
    </source>
</evidence>
<accession>A0A1V4HQE7</accession>
<gene>
    <name evidence="1" type="ORF">BC351_15910</name>
</gene>
<sequence>MVGTRLLSEQFVRNRFPQLNYIRIHTASKHKATIYAWNENLQLPEKDAQNLQLYANDYLYPYACYQVKAYHQVVDDQVPLIPEVPEAIIQAAKRRDLNQFGILEAMNRLFPNGRMSFAKYDAAEGLIYFDFHAIRLVSERDKERMYHCLNELIPLGSYCEITCH</sequence>
<proteinExistence type="predicted"/>
<dbReference type="EMBL" id="MBTG01000003">
    <property type="protein sequence ID" value="OPH60689.1"/>
    <property type="molecule type" value="Genomic_DNA"/>
</dbReference>
<comment type="caution">
    <text evidence="1">The sequence shown here is derived from an EMBL/GenBank/DDBJ whole genome shotgun (WGS) entry which is preliminary data.</text>
</comment>
<dbReference type="Proteomes" id="UP000190626">
    <property type="component" value="Unassembled WGS sequence"/>
</dbReference>
<name>A0A1V4HQE7_9BACL</name>
<protein>
    <submittedName>
        <fullName evidence="1">Uncharacterized protein</fullName>
    </submittedName>
</protein>
<dbReference type="RefSeq" id="WP_079409439.1">
    <property type="nucleotide sequence ID" value="NZ_MBTG01000003.1"/>
</dbReference>
<dbReference type="OrthoDB" id="2665639at2"/>
<reference evidence="2" key="1">
    <citation type="submission" date="2016-07" db="EMBL/GenBank/DDBJ databases">
        <authorList>
            <person name="Florea S."/>
            <person name="Webb J.S."/>
            <person name="Jaromczyk J."/>
            <person name="Schardl C.L."/>
        </authorList>
    </citation>
    <scope>NUCLEOTIDE SEQUENCE [LARGE SCALE GENOMIC DNA]</scope>
    <source>
        <strain evidence="2">CY1</strain>
    </source>
</reference>